<dbReference type="InterPro" id="IPR045055">
    <property type="entry name" value="DNA2/NAM7-like"/>
</dbReference>
<proteinExistence type="predicted"/>
<dbReference type="Pfam" id="PF13087">
    <property type="entry name" value="AAA_12"/>
    <property type="match status" value="1"/>
</dbReference>
<dbReference type="GO" id="GO:0003677">
    <property type="term" value="F:DNA binding"/>
    <property type="evidence" value="ECO:0007669"/>
    <property type="project" value="InterPro"/>
</dbReference>
<dbReference type="SUPFAM" id="SSF52540">
    <property type="entry name" value="P-loop containing nucleoside triphosphate hydrolases"/>
    <property type="match status" value="2"/>
</dbReference>
<organism evidence="5 6">
    <name type="scientific">Rhizobium leguminosarum</name>
    <dbReference type="NCBI Taxonomy" id="384"/>
    <lineage>
        <taxon>Bacteria</taxon>
        <taxon>Pseudomonadati</taxon>
        <taxon>Pseudomonadota</taxon>
        <taxon>Alphaproteobacteria</taxon>
        <taxon>Hyphomicrobiales</taxon>
        <taxon>Rhizobiaceae</taxon>
        <taxon>Rhizobium/Agrobacterium group</taxon>
        <taxon>Rhizobium</taxon>
    </lineage>
</organism>
<accession>A0A2K9ZF67</accession>
<gene>
    <name evidence="5" type="ORF">CUJ84_pRLN2000300</name>
</gene>
<dbReference type="InterPro" id="IPR041679">
    <property type="entry name" value="DNA2/NAM7-like_C"/>
</dbReference>
<evidence type="ECO:0000313" key="5">
    <source>
        <dbReference type="EMBL" id="AUW46840.1"/>
    </source>
</evidence>
<name>A0A2K9ZF67_RHILE</name>
<dbReference type="Gene3D" id="3.10.50.30">
    <property type="entry name" value="Transcription elongation factor, GreA/GreB, C-terminal domain"/>
    <property type="match status" value="1"/>
</dbReference>
<feature type="region of interest" description="Disordered" evidence="1">
    <location>
        <begin position="1693"/>
        <end position="1747"/>
    </location>
</feature>
<dbReference type="Pfam" id="PF13086">
    <property type="entry name" value="AAA_11"/>
    <property type="match status" value="1"/>
</dbReference>
<dbReference type="Pfam" id="PF13195">
    <property type="entry name" value="DUF4011"/>
    <property type="match status" value="1"/>
</dbReference>
<dbReference type="EMBL" id="CP025014">
    <property type="protein sequence ID" value="AUW46840.1"/>
    <property type="molecule type" value="Genomic_DNA"/>
</dbReference>
<dbReference type="PANTHER" id="PTHR10887">
    <property type="entry name" value="DNA2/NAM7 HELICASE FAMILY"/>
    <property type="match status" value="1"/>
</dbReference>
<dbReference type="InterPro" id="IPR011335">
    <property type="entry name" value="Restrct_endonuc-II-like"/>
</dbReference>
<dbReference type="Gene3D" id="3.40.960.10">
    <property type="entry name" value="VSR Endonuclease"/>
    <property type="match status" value="1"/>
</dbReference>
<dbReference type="CDD" id="cd18808">
    <property type="entry name" value="SF1_C_Upf1"/>
    <property type="match status" value="1"/>
</dbReference>
<dbReference type="SUPFAM" id="SSF52980">
    <property type="entry name" value="Restriction endonuclease-like"/>
    <property type="match status" value="1"/>
</dbReference>
<evidence type="ECO:0008006" key="7">
    <source>
        <dbReference type="Google" id="ProtNLM"/>
    </source>
</evidence>
<dbReference type="Proteomes" id="UP000238523">
    <property type="component" value="Plasmid pRLN2"/>
</dbReference>
<evidence type="ECO:0000313" key="6">
    <source>
        <dbReference type="Proteomes" id="UP000238523"/>
    </source>
</evidence>
<feature type="domain" description="DNA2/NAM7 helicase helicase" evidence="2">
    <location>
        <begin position="1271"/>
        <end position="1316"/>
    </location>
</feature>
<dbReference type="GO" id="GO:0032784">
    <property type="term" value="P:regulation of DNA-templated transcription elongation"/>
    <property type="evidence" value="ECO:0007669"/>
    <property type="project" value="InterPro"/>
</dbReference>
<dbReference type="Gene3D" id="3.40.50.300">
    <property type="entry name" value="P-loop containing nucleotide triphosphate hydrolases"/>
    <property type="match status" value="3"/>
</dbReference>
<dbReference type="FunFam" id="3.40.960.10:FF:000002">
    <property type="entry name" value="DNA helicase related protein"/>
    <property type="match status" value="1"/>
</dbReference>
<keyword evidence="5" id="KW-0614">Plasmid</keyword>
<feature type="compositionally biased region" description="Pro residues" evidence="1">
    <location>
        <begin position="1703"/>
        <end position="1712"/>
    </location>
</feature>
<dbReference type="Pfam" id="PF18741">
    <property type="entry name" value="MTES_1575"/>
    <property type="match status" value="1"/>
</dbReference>
<dbReference type="InterPro" id="IPR047187">
    <property type="entry name" value="SF1_C_Upf1"/>
</dbReference>
<dbReference type="GO" id="GO:0004386">
    <property type="term" value="F:helicase activity"/>
    <property type="evidence" value="ECO:0007669"/>
    <property type="project" value="InterPro"/>
</dbReference>
<evidence type="ECO:0000256" key="1">
    <source>
        <dbReference type="SAM" id="MobiDB-lite"/>
    </source>
</evidence>
<dbReference type="InterPro" id="IPR027417">
    <property type="entry name" value="P-loop_NTPase"/>
</dbReference>
<evidence type="ECO:0000259" key="3">
    <source>
        <dbReference type="Pfam" id="PF13087"/>
    </source>
</evidence>
<reference evidence="5 6" key="1">
    <citation type="submission" date="2017-11" db="EMBL/GenBank/DDBJ databases">
        <title>Complete genome of Rhizobium leguminosarum Norway, an ineffective micro-symbiont.</title>
        <authorList>
            <person name="Hoffrichter A."/>
            <person name="Liang J."/>
            <person name="Brachmann A."/>
            <person name="Marin M."/>
        </authorList>
    </citation>
    <scope>NUCLEOTIDE SEQUENCE [LARGE SCALE GENOMIC DNA]</scope>
    <source>
        <strain evidence="5 6">Norway</strain>
        <plasmid evidence="6">Plasmid prln2</plasmid>
    </source>
</reference>
<feature type="domain" description="Restriction endonuclease type II-like" evidence="4">
    <location>
        <begin position="1583"/>
        <end position="1679"/>
    </location>
</feature>
<geneLocation type="plasmid" evidence="6">
    <name>prln2</name>
</geneLocation>
<dbReference type="PANTHER" id="PTHR10887:SF495">
    <property type="entry name" value="HELICASE SENATAXIN ISOFORM X1-RELATED"/>
    <property type="match status" value="1"/>
</dbReference>
<dbReference type="InterPro" id="IPR041677">
    <property type="entry name" value="DNA2/NAM7_AAA_11"/>
</dbReference>
<dbReference type="InterPro" id="IPR025103">
    <property type="entry name" value="DUF4011"/>
</dbReference>
<dbReference type="SUPFAM" id="SSF54534">
    <property type="entry name" value="FKBP-like"/>
    <property type="match status" value="1"/>
</dbReference>
<dbReference type="InterPro" id="IPR049468">
    <property type="entry name" value="Restrct_endonuc-II-like_dom"/>
</dbReference>
<dbReference type="InterPro" id="IPR036953">
    <property type="entry name" value="GreA/GreB_C_sf"/>
</dbReference>
<feature type="domain" description="DNA2/NAM7 helicase-like C-terminal" evidence="3">
    <location>
        <begin position="1337"/>
        <end position="1532"/>
    </location>
</feature>
<evidence type="ECO:0000259" key="4">
    <source>
        <dbReference type="Pfam" id="PF18741"/>
    </source>
</evidence>
<dbReference type="RefSeq" id="WP_105009419.1">
    <property type="nucleotide sequence ID" value="NZ_CP025014.1"/>
</dbReference>
<evidence type="ECO:0000259" key="2">
    <source>
        <dbReference type="Pfam" id="PF13086"/>
    </source>
</evidence>
<sequence>MNGPFNTSVRDFSKLVAAKIEDIRPRLLDLTSKNPLVNMSFDARSASQIRVVDELPDRVFYSLNNDNSLKFRSLPSLEEDNKDELSPLFVEEVSIALRTDEEYLAETKALDAEALDYPDRVRKAERALRDRVRERLGMPTRVTRKDESLAQHARNNGINPSFELPLPGVDVDDDRYEDEHLQTLLLAPDLERKLNALMTKARTAQQETGLNLLRGAFGFLEWKDPARADDRVYLSPLVLAPVTVERKKSAGGPIFSVEGTGEEAETNLVLREKFKREFNIELPLFTGGSLEEYFDEIAQIKHATLPWQVRRRITFSVFPAARMAMYEDLDPGASDFSKNGIVESILVGSESSEAGAIAEEYEVDAPDVEAEVPHLVKKADASQFSVLVDVARGRNLAVEGPPGTGKSDTIVNAIATALATGKKVLFVAEKSAALEVVQSRLEAVGLGEFVLPLLAGKSSKDEFMRSVRDRMGLREHLPRELKESRERFVEVREKLSRYVTILSSEWENTGETVHRVLGRAIATQHLLEAMSPVALSEHSVPSREFRLHEIEELVSNVSRLSRISSTPVAGRTHWQGTQNLDTSQFKSSAILALAQRTADAFRTLEATAEDLRRSGVEQRISMEDISAIEGLAAALRNLVVGEMTTAEARIATFEKPAELRAFLSDCDAARSAAASLGSSLVDPLRDDALPILARITEICRSTGIQSFGAAARAIEISAVEQTIADFGKSLSTARDFISQCPPAAGWSIGVLRKIGELARSVPRNILEMRSAALADANAVSTLKTMMTAGLALREQRRQLESSLTLRTGMRAADIDGPLAAIRSAGAFSFLSSKYKEAKAFYGSLAKSDKFDKQAAITQLDAARNQLDEEARFDARAGNSGVFGSHFDSVRTDFESFAQLAGFYEKIEADFSGFGNREVRELLKGEAVQVLVDTPSLPDLPPETVLRGLEGTREKLTADLEKMKSTDAELTRLCQVFQRAGAVTPAEVQRLAGEVAKLQHLISVLNASPLADILEERFAGWKTDGGAIGHLVEVADALQRYAFGGVFAVAARQGRLQELLSCAANTYAAAEKVQELLARASSEGSLDLTAKIADLTFRQAGDYLAEAAADAEALEHWIAVAKARAEIDRLGMLASIDLLSRQLGTTDVANHAEALLRRASAARVYAKYGRELVNYSGRQLDSLRERLKSLDDDITVLSRKALRHQLTTGPSPPAGNARGRVAEFTEMGLLEHLAGQKKIRVPVRDITRRAGRSLQALKPCWMMSPLAVAQYIQKNTIEFDICIIDEASQMPPEDAIGALFRSRQAMIVGDTQQLPPTNFFHKSIADTADDEESDAVTEESVLEMANSAFRPRRMLTWHYRSKHSALIRFSNNVIYRNRLTVFPSANEDNPKMGVSLVQTGGIYKAGVNTTEAHAVVEAALSFMRHDAGRSLGIVAVNKAQADYINERLQYEIARDRAAGDYVDRWLRERDGLEEFFVKNLENVQGDERDVIFVSTVYGPPSEGAKVAQHFGPIAGPTGRRRLNVLFTRAKEQIKTFTSMSPSDITAEETTNAGAWMLKRWLEYSAGAPLEAGIGIHGAFDSPLEEFVAAQIEAIGCVAVPQVGAGGYSIDLGVRHPQWPHGFLMGVECDGATYHSSRSARDRDRHRQEILENLGWNIHRVWSTDWFDNPRREAERLRAAIGNRLDQLKTRLAERAAAPVRSPELPRPASPPQPSTAARSEAKQIVLPVEPPAKAKPDRVPPPRPKSGVARLGSKVRLRYVDRGLETYQFTIVKDPSAPERGLVNQNAPLAKAVLDAEAGDELEILLGSLIRKAIVESVT</sequence>
<protein>
    <recommendedName>
        <fullName evidence="7">DUF4011 domain-containing protein</fullName>
    </recommendedName>
</protein>